<evidence type="ECO:0000313" key="7">
    <source>
        <dbReference type="Proteomes" id="UP000326759"/>
    </source>
</evidence>
<organism evidence="6 7">
    <name type="scientific">Armadillidium nasatum</name>
    <dbReference type="NCBI Taxonomy" id="96803"/>
    <lineage>
        <taxon>Eukaryota</taxon>
        <taxon>Metazoa</taxon>
        <taxon>Ecdysozoa</taxon>
        <taxon>Arthropoda</taxon>
        <taxon>Crustacea</taxon>
        <taxon>Multicrustacea</taxon>
        <taxon>Malacostraca</taxon>
        <taxon>Eumalacostraca</taxon>
        <taxon>Peracarida</taxon>
        <taxon>Isopoda</taxon>
        <taxon>Oniscidea</taxon>
        <taxon>Crinocheta</taxon>
        <taxon>Armadillidiidae</taxon>
        <taxon>Armadillidium</taxon>
    </lineage>
</organism>
<dbReference type="InterPro" id="IPR044640">
    <property type="entry name" value="RU2A"/>
</dbReference>
<dbReference type="EMBL" id="SEYY01001392">
    <property type="protein sequence ID" value="KAB7505321.1"/>
    <property type="molecule type" value="Genomic_DNA"/>
</dbReference>
<comment type="subcellular location">
    <subcellularLocation>
        <location evidence="1">Nucleus</location>
    </subcellularLocation>
</comment>
<evidence type="ECO:0000313" key="6">
    <source>
        <dbReference type="EMBL" id="KAB7505321.1"/>
    </source>
</evidence>
<proteinExistence type="inferred from homology"/>
<dbReference type="Proteomes" id="UP000326759">
    <property type="component" value="Unassembled WGS sequence"/>
</dbReference>
<dbReference type="PANTHER" id="PTHR10552:SF6">
    <property type="entry name" value="U2 SMALL NUCLEAR RIBONUCLEOPROTEIN A"/>
    <property type="match status" value="1"/>
</dbReference>
<feature type="non-terminal residue" evidence="6">
    <location>
        <position position="1"/>
    </location>
</feature>
<keyword evidence="2" id="KW-0433">Leucine-rich repeat</keyword>
<gene>
    <name evidence="6" type="ORF">Anas_12505</name>
</gene>
<evidence type="ECO:0000256" key="5">
    <source>
        <dbReference type="ARBA" id="ARBA00024196"/>
    </source>
</evidence>
<dbReference type="OrthoDB" id="5954088at2759"/>
<evidence type="ECO:0000256" key="4">
    <source>
        <dbReference type="ARBA" id="ARBA00023242"/>
    </source>
</evidence>
<dbReference type="GO" id="GO:0000398">
    <property type="term" value="P:mRNA splicing, via spliceosome"/>
    <property type="evidence" value="ECO:0007669"/>
    <property type="project" value="InterPro"/>
</dbReference>
<comment type="caution">
    <text evidence="6">The sequence shown here is derived from an EMBL/GenBank/DDBJ whole genome shotgun (WGS) entry which is preliminary data.</text>
</comment>
<protein>
    <submittedName>
        <fullName evidence="6">Centrosomal protein</fullName>
    </submittedName>
</protein>
<dbReference type="InterPro" id="IPR032675">
    <property type="entry name" value="LRR_dom_sf"/>
</dbReference>
<dbReference type="GO" id="GO:0005686">
    <property type="term" value="C:U2 snRNP"/>
    <property type="evidence" value="ECO:0007669"/>
    <property type="project" value="TreeGrafter"/>
</dbReference>
<sequence length="289" mass="33660">RVPIFPPSFTDENRLEKLDLSWNKLKGFLNFSQFKRLKELLLHKNMITWPHPWKNVFTCVLPSFLTKLTLAYNAFSDLLDLKGLKFYKYLRELTIVGNPCVGSLLVLDANGKQLGNIRETNFRPYILTCCPNLNLLDDKPVEDKDREKSLWLLRQEMFLPKPLPPTHGDLVLYLAENCPLDPQELDQNDRISDDDSVSEITEIYEEHVRNDRTINVVGDSDGEGDDDCGRTMNKSGSDVCRYYVELMEEKARQYKFEREVEFLLEEANGFVRKDTISSINFIINVYYND</sequence>
<evidence type="ECO:0000256" key="3">
    <source>
        <dbReference type="ARBA" id="ARBA00022737"/>
    </source>
</evidence>
<keyword evidence="4" id="KW-0539">Nucleus</keyword>
<dbReference type="SUPFAM" id="SSF52058">
    <property type="entry name" value="L domain-like"/>
    <property type="match status" value="1"/>
</dbReference>
<evidence type="ECO:0000256" key="2">
    <source>
        <dbReference type="ARBA" id="ARBA00022614"/>
    </source>
</evidence>
<keyword evidence="3" id="KW-0677">Repeat</keyword>
<evidence type="ECO:0000256" key="1">
    <source>
        <dbReference type="ARBA" id="ARBA00004123"/>
    </source>
</evidence>
<accession>A0A5N5TFQ7</accession>
<dbReference type="AlphaFoldDB" id="A0A5N5TFQ7"/>
<dbReference type="PANTHER" id="PTHR10552">
    <property type="entry name" value="U2 SMALL NUCLEAR RIBONUCLEOPROTEIN A"/>
    <property type="match status" value="1"/>
</dbReference>
<keyword evidence="7" id="KW-1185">Reference proteome</keyword>
<dbReference type="Gene3D" id="3.80.10.10">
    <property type="entry name" value="Ribonuclease Inhibitor"/>
    <property type="match status" value="1"/>
</dbReference>
<dbReference type="GO" id="GO:0030620">
    <property type="term" value="F:U2 snRNA binding"/>
    <property type="evidence" value="ECO:0007669"/>
    <property type="project" value="InterPro"/>
</dbReference>
<comment type="similarity">
    <text evidence="5">Belongs to the U2 small nuclear ribonucleoprotein A family.</text>
</comment>
<name>A0A5N5TFQ7_9CRUS</name>
<reference evidence="6 7" key="1">
    <citation type="journal article" date="2019" name="PLoS Biol.">
        <title>Sex chromosomes control vertical transmission of feminizing Wolbachia symbionts in an isopod.</title>
        <authorList>
            <person name="Becking T."/>
            <person name="Chebbi M.A."/>
            <person name="Giraud I."/>
            <person name="Moumen B."/>
            <person name="Laverre T."/>
            <person name="Caubet Y."/>
            <person name="Peccoud J."/>
            <person name="Gilbert C."/>
            <person name="Cordaux R."/>
        </authorList>
    </citation>
    <scope>NUCLEOTIDE SEQUENCE [LARGE SCALE GENOMIC DNA]</scope>
    <source>
        <strain evidence="6">ANa2</strain>
        <tissue evidence="6">Whole body excluding digestive tract and cuticle</tissue>
    </source>
</reference>